<keyword evidence="1" id="KW-1133">Transmembrane helix</keyword>
<organism evidence="2 3">
    <name type="scientific">Gracilibacillus orientalis</name>
    <dbReference type="NCBI Taxonomy" id="334253"/>
    <lineage>
        <taxon>Bacteria</taxon>
        <taxon>Bacillati</taxon>
        <taxon>Bacillota</taxon>
        <taxon>Bacilli</taxon>
        <taxon>Bacillales</taxon>
        <taxon>Bacillaceae</taxon>
        <taxon>Gracilibacillus</taxon>
    </lineage>
</organism>
<dbReference type="AlphaFoldDB" id="A0A1I4LQF1"/>
<feature type="transmembrane region" description="Helical" evidence="1">
    <location>
        <begin position="37"/>
        <end position="57"/>
    </location>
</feature>
<gene>
    <name evidence="2" type="ORF">SAMN04487943_105150</name>
</gene>
<proteinExistence type="predicted"/>
<dbReference type="InterPro" id="IPR009577">
    <property type="entry name" value="Sm_multidrug_ex"/>
</dbReference>
<evidence type="ECO:0000313" key="3">
    <source>
        <dbReference type="Proteomes" id="UP000198565"/>
    </source>
</evidence>
<dbReference type="EMBL" id="FOTR01000005">
    <property type="protein sequence ID" value="SFL93318.1"/>
    <property type="molecule type" value="Genomic_DNA"/>
</dbReference>
<protein>
    <submittedName>
        <fullName evidence="2">Putative small multi-drug export protein</fullName>
    </submittedName>
</protein>
<dbReference type="STRING" id="334253.SAMN04487943_105150"/>
<evidence type="ECO:0000313" key="2">
    <source>
        <dbReference type="EMBL" id="SFL93318.1"/>
    </source>
</evidence>
<reference evidence="3" key="1">
    <citation type="submission" date="2016-10" db="EMBL/GenBank/DDBJ databases">
        <authorList>
            <person name="Varghese N."/>
            <person name="Submissions S."/>
        </authorList>
    </citation>
    <scope>NUCLEOTIDE SEQUENCE [LARGE SCALE GENOMIC DNA]</scope>
    <source>
        <strain evidence="3">CGMCC 1.4250</strain>
    </source>
</reference>
<feature type="transmembrane region" description="Helical" evidence="1">
    <location>
        <begin position="90"/>
        <end position="114"/>
    </location>
</feature>
<evidence type="ECO:0000256" key="1">
    <source>
        <dbReference type="SAM" id="Phobius"/>
    </source>
</evidence>
<dbReference type="OrthoDB" id="6400183at2"/>
<sequence>MELIWAYLLVFLLAAIPFVEAIYLTPIAVVAGLSPIPTFVLAVLGNLLTVYIVILFIDKMKQWRKKKNEESGKSEKRQAKAERIWKKYGLPGLTIIGPFFIGSHLVAFLSLIFGGTKKKVTLWMTISIVGWSLLLTILAILGFEFMDVENPFIEQFFTKQ</sequence>
<keyword evidence="3" id="KW-1185">Reference proteome</keyword>
<dbReference type="Proteomes" id="UP000198565">
    <property type="component" value="Unassembled WGS sequence"/>
</dbReference>
<keyword evidence="1" id="KW-0472">Membrane</keyword>
<feature type="transmembrane region" description="Helical" evidence="1">
    <location>
        <begin position="120"/>
        <end position="143"/>
    </location>
</feature>
<name>A0A1I4LQF1_9BACI</name>
<dbReference type="RefSeq" id="WP_091483714.1">
    <property type="nucleotide sequence ID" value="NZ_FOTR01000005.1"/>
</dbReference>
<accession>A0A1I4LQF1</accession>
<dbReference type="Pfam" id="PF06695">
    <property type="entry name" value="Sm_multidrug_ex"/>
    <property type="match status" value="1"/>
</dbReference>
<keyword evidence="1" id="KW-0812">Transmembrane</keyword>